<organism evidence="11 12">
    <name type="scientific">Aduncisulcus paluster</name>
    <dbReference type="NCBI Taxonomy" id="2918883"/>
    <lineage>
        <taxon>Eukaryota</taxon>
        <taxon>Metamonada</taxon>
        <taxon>Carpediemonas-like organisms</taxon>
        <taxon>Aduncisulcus</taxon>
    </lineage>
</organism>
<reference evidence="11" key="1">
    <citation type="submission" date="2022-03" db="EMBL/GenBank/DDBJ databases">
        <title>Draft genome sequence of Aduncisulcus paluster, a free-living microaerophilic Fornicata.</title>
        <authorList>
            <person name="Yuyama I."/>
            <person name="Kume K."/>
            <person name="Tamura T."/>
            <person name="Inagaki Y."/>
            <person name="Hashimoto T."/>
        </authorList>
    </citation>
    <scope>NUCLEOTIDE SEQUENCE</scope>
    <source>
        <strain evidence="11">NY0171</strain>
    </source>
</reference>
<keyword evidence="4" id="KW-0342">GTP-binding</keyword>
<dbReference type="Proteomes" id="UP001057375">
    <property type="component" value="Unassembled WGS sequence"/>
</dbReference>
<comment type="similarity">
    <text evidence="6">Belongs to the TRAFAC class dynamin-like GTPase superfamily. GB1/RHD3 GTPase family.</text>
</comment>
<dbReference type="Pfam" id="PF05879">
    <property type="entry name" value="RHD3_GTPase"/>
    <property type="match status" value="1"/>
</dbReference>
<evidence type="ECO:0000256" key="5">
    <source>
        <dbReference type="ARBA" id="ARBA00023136"/>
    </source>
</evidence>
<evidence type="ECO:0000256" key="4">
    <source>
        <dbReference type="ARBA" id="ARBA00023134"/>
    </source>
</evidence>
<keyword evidence="7" id="KW-0175">Coiled coil</keyword>
<proteinExistence type="inferred from homology"/>
<protein>
    <submittedName>
        <fullName evidence="11">RHD3/Sey1 like protein</fullName>
    </submittedName>
</protein>
<dbReference type="InterPro" id="IPR008803">
    <property type="entry name" value="RHD3/Sey1"/>
</dbReference>
<dbReference type="InterPro" id="IPR027417">
    <property type="entry name" value="P-loop_NTPase"/>
</dbReference>
<evidence type="ECO:0000256" key="8">
    <source>
        <dbReference type="SAM" id="MobiDB-lite"/>
    </source>
</evidence>
<evidence type="ECO:0000313" key="11">
    <source>
        <dbReference type="EMBL" id="GKT21905.1"/>
    </source>
</evidence>
<keyword evidence="2" id="KW-0378">Hydrolase</keyword>
<feature type="coiled-coil region" evidence="7">
    <location>
        <begin position="374"/>
        <end position="401"/>
    </location>
</feature>
<keyword evidence="3" id="KW-0256">Endoplasmic reticulum</keyword>
<feature type="domain" description="GB1/RHD3-type G" evidence="10">
    <location>
        <begin position="46"/>
        <end position="296"/>
    </location>
</feature>
<evidence type="ECO:0000256" key="1">
    <source>
        <dbReference type="ARBA" id="ARBA00022741"/>
    </source>
</evidence>
<dbReference type="PANTHER" id="PTHR45923">
    <property type="entry name" value="PROTEIN SEY1"/>
    <property type="match status" value="1"/>
</dbReference>
<comment type="caution">
    <text evidence="11">The sequence shown here is derived from an EMBL/GenBank/DDBJ whole genome shotgun (WGS) entry which is preliminary data.</text>
</comment>
<gene>
    <name evidence="11" type="ORF">ADUPG1_012010</name>
</gene>
<accession>A0ABQ5K2U1</accession>
<feature type="compositionally biased region" description="Basic and acidic residues" evidence="8">
    <location>
        <begin position="624"/>
        <end position="638"/>
    </location>
</feature>
<keyword evidence="12" id="KW-1185">Reference proteome</keyword>
<feature type="region of interest" description="Disordered" evidence="8">
    <location>
        <begin position="592"/>
        <end position="638"/>
    </location>
</feature>
<evidence type="ECO:0000259" key="10">
    <source>
        <dbReference type="PROSITE" id="PS51715"/>
    </source>
</evidence>
<keyword evidence="9" id="KW-1133">Transmembrane helix</keyword>
<dbReference type="PANTHER" id="PTHR45923:SF2">
    <property type="entry name" value="PROTEIN SEY1"/>
    <property type="match status" value="1"/>
</dbReference>
<evidence type="ECO:0000256" key="9">
    <source>
        <dbReference type="SAM" id="Phobius"/>
    </source>
</evidence>
<sequence length="1281" mass="144659">MDPNDFMIQVIDRNEKFIESSEKDFADLAKQLVIEESCRGSSIDRADNYHIITIFGSQSSGKSTLLNNIFQTHFPVLDASAGRCQTTRGVWASINKIYDVKKENIADESESDSDHESSSSSSVSLKTGDIMVFDCEGTDSVERGEHKRGTERRISLFAVALADVIVFNLFEVDIGRADACGYSLLSSVFTGHADLFGRTAQKTKLVVVIRDFTGKTPLEYLSSKLEEDFINLWDRGSGTKKPEHLSGMSLQDFFSLEFIPLPSAIYRESEYFEAVQHLRERFIDPTHESYIFRYADMSPTSSELGDKTRDTLDHKYLSPRVSHVSRHRRVPLSTLGRYVSNVWSTICAHKELNIPSERALLIRSRANEISRECVVRCESEYQKLERILRKAKERVGNHDEAAIRAVNPDIKRSRDEYDLSEASEVSSSADASMDTDVMLVALKQRSSSQAISGGVNEPSIQTPPSLSTVTIDVSQPIVSVKHCRAVRSALLSPLPLSLSLYDSKMSRYEHYEVLKVRKSMVAEMDVLGQSSREVAVSACQEQCIHILKGVIQRVRSSIQEFMSISIRDMTDIISNSALLRLFERGWGTSTSLPDSFENEEEEDDIRDDDDYSEEEEPMVSSNKAQKEHGKSYKEKEVKSKIISGKSSSSFAMKHSKLRHCDSGMVGVGVDACQLLSLHIKDDHHKLSLPFTHSTSEKEWREEKVRRDMHSDSPEDDMLFRTLVYDSFIQKRSDGAGDMERSETFGNSNVAVAYESYLSKVIDEVFDIIHSTECKLPSVPSKIPHSLSEIGRCALISLQESHKIVHNWLHNSIIMCSLCVSLSHVTDAARACASSLLTAALYELNSIASMCKESIEKFWTSITESSVRIGVEEVLCYGISECEQKWVAKEKEVAQIIKYKEDGLHPIWVKISEGRQRVLLACCGALFRDLYYINRLLDSRICAQSAGISVKSTTGSSLGTSPSRKCRSPKVSLAMFPRSDSLLKLFISLDLTICDIILGAAKSIADGIGEKSRKHFDRIFLLNSDGTPFTFSQYDVDERYQFAFKAVVFHDLDMLHSAFLLPLSIKALNSVWNNVSHFVITEDLSLSPSIHQSKDPLFLTSSALVQFKEMVFISTKQYMTHKEHLYAHAYRRHAEMSRNATSGAMKQNGASALVKLARLQMNNVSLKGIFDVVKEIPTLVWGILVFAFRRDLWYLISHPFVVLILSLLIGVIWLVCYLTEFDPIKYCGNFVISLRLMVYNIFKKLDLLPAPQSIHKLFHFEQFEKVDQESEEMKELKRRKSE</sequence>
<keyword evidence="5 9" id="KW-0472">Membrane</keyword>
<dbReference type="Gene3D" id="3.40.50.300">
    <property type="entry name" value="P-loop containing nucleotide triphosphate hydrolases"/>
    <property type="match status" value="1"/>
</dbReference>
<feature type="compositionally biased region" description="Acidic residues" evidence="8">
    <location>
        <begin position="596"/>
        <end position="617"/>
    </location>
</feature>
<dbReference type="SUPFAM" id="SSF52540">
    <property type="entry name" value="P-loop containing nucleoside triphosphate hydrolases"/>
    <property type="match status" value="1"/>
</dbReference>
<dbReference type="InterPro" id="IPR030386">
    <property type="entry name" value="G_GB1_RHD3_dom"/>
</dbReference>
<evidence type="ECO:0000256" key="3">
    <source>
        <dbReference type="ARBA" id="ARBA00022824"/>
    </source>
</evidence>
<keyword evidence="1" id="KW-0547">Nucleotide-binding</keyword>
<name>A0ABQ5K2U1_9EUKA</name>
<evidence type="ECO:0000256" key="2">
    <source>
        <dbReference type="ARBA" id="ARBA00022801"/>
    </source>
</evidence>
<feature type="transmembrane region" description="Helical" evidence="9">
    <location>
        <begin position="1191"/>
        <end position="1215"/>
    </location>
</feature>
<evidence type="ECO:0000256" key="6">
    <source>
        <dbReference type="PROSITE-ProRule" id="PRU01052"/>
    </source>
</evidence>
<evidence type="ECO:0000256" key="7">
    <source>
        <dbReference type="SAM" id="Coils"/>
    </source>
</evidence>
<dbReference type="PROSITE" id="PS51715">
    <property type="entry name" value="G_GB1_RHD3"/>
    <property type="match status" value="1"/>
</dbReference>
<evidence type="ECO:0000313" key="12">
    <source>
        <dbReference type="Proteomes" id="UP001057375"/>
    </source>
</evidence>
<keyword evidence="9" id="KW-0812">Transmembrane</keyword>
<dbReference type="EMBL" id="BQXS01012353">
    <property type="protein sequence ID" value="GKT21905.1"/>
    <property type="molecule type" value="Genomic_DNA"/>
</dbReference>